<organism evidence="1">
    <name type="scientific">marine sediment metagenome</name>
    <dbReference type="NCBI Taxonomy" id="412755"/>
    <lineage>
        <taxon>unclassified sequences</taxon>
        <taxon>metagenomes</taxon>
        <taxon>ecological metagenomes</taxon>
    </lineage>
</organism>
<protein>
    <submittedName>
        <fullName evidence="1">Uncharacterized protein</fullName>
    </submittedName>
</protein>
<sequence length="32" mass="4013">TEWKDMMKTYDELMDTLKFLIKLIHKLEKNKK</sequence>
<comment type="caution">
    <text evidence="1">The sequence shown here is derived from an EMBL/GenBank/DDBJ whole genome shotgun (WGS) entry which is preliminary data.</text>
</comment>
<feature type="non-terminal residue" evidence="1">
    <location>
        <position position="1"/>
    </location>
</feature>
<dbReference type="AlphaFoldDB" id="A0A0F9C6H3"/>
<reference evidence="1" key="1">
    <citation type="journal article" date="2015" name="Nature">
        <title>Complex archaea that bridge the gap between prokaryotes and eukaryotes.</title>
        <authorList>
            <person name="Spang A."/>
            <person name="Saw J.H."/>
            <person name="Jorgensen S.L."/>
            <person name="Zaremba-Niedzwiedzka K."/>
            <person name="Martijn J."/>
            <person name="Lind A.E."/>
            <person name="van Eijk R."/>
            <person name="Schleper C."/>
            <person name="Guy L."/>
            <person name="Ettema T.J."/>
        </authorList>
    </citation>
    <scope>NUCLEOTIDE SEQUENCE</scope>
</reference>
<dbReference type="EMBL" id="LAZR01045781">
    <property type="protein sequence ID" value="KKK98054.1"/>
    <property type="molecule type" value="Genomic_DNA"/>
</dbReference>
<evidence type="ECO:0000313" key="1">
    <source>
        <dbReference type="EMBL" id="KKK98054.1"/>
    </source>
</evidence>
<proteinExistence type="predicted"/>
<name>A0A0F9C6H3_9ZZZZ</name>
<accession>A0A0F9C6H3</accession>
<gene>
    <name evidence="1" type="ORF">LCGC14_2646640</name>
</gene>